<keyword evidence="3" id="KW-1003">Cell membrane</keyword>
<comment type="caution">
    <text evidence="13">The sequence shown here is derived from an EMBL/GenBank/DDBJ whole genome shotgun (WGS) entry which is preliminary data.</text>
</comment>
<dbReference type="Pfam" id="PF20178">
    <property type="entry name" value="ToxA_N"/>
    <property type="match status" value="1"/>
</dbReference>
<evidence type="ECO:0000313" key="14">
    <source>
        <dbReference type="Proteomes" id="UP000572863"/>
    </source>
</evidence>
<reference evidence="13 14" key="1">
    <citation type="submission" date="2020-04" db="EMBL/GenBank/DDBJ databases">
        <title>Molecular characterization of pseudomonads from Agaricus bisporus reveal novel blotch 2 pathogens in Western Europe.</title>
        <authorList>
            <person name="Taparia T."/>
            <person name="Krijger M."/>
            <person name="Haynes E."/>
            <person name="Elpinstone J.G."/>
            <person name="Noble R."/>
            <person name="Van Der Wolf J."/>
        </authorList>
    </citation>
    <scope>NUCLEOTIDE SEQUENCE [LARGE SCALE GENOMIC DNA]</scope>
    <source>
        <strain evidence="13 14">P7774</strain>
    </source>
</reference>
<evidence type="ECO:0000259" key="12">
    <source>
        <dbReference type="Pfam" id="PF20178"/>
    </source>
</evidence>
<dbReference type="InterPro" id="IPR046956">
    <property type="entry name" value="RLP23-like"/>
</dbReference>
<dbReference type="RefSeq" id="WP_177060160.1">
    <property type="nucleotide sequence ID" value="NZ_JACARY010000031.1"/>
</dbReference>
<keyword evidence="14" id="KW-1185">Reference proteome</keyword>
<dbReference type="InterPro" id="IPR001611">
    <property type="entry name" value="Leu-rich_rpt"/>
</dbReference>
<keyword evidence="9" id="KW-0472">Membrane</keyword>
<evidence type="ECO:0000256" key="11">
    <source>
        <dbReference type="SAM" id="MobiDB-lite"/>
    </source>
</evidence>
<dbReference type="Proteomes" id="UP000572863">
    <property type="component" value="Unassembled WGS sequence"/>
</dbReference>
<dbReference type="InterPro" id="IPR032675">
    <property type="entry name" value="LRR_dom_sf"/>
</dbReference>
<dbReference type="PROSITE" id="PS51450">
    <property type="entry name" value="LRR"/>
    <property type="match status" value="3"/>
</dbReference>
<evidence type="ECO:0000313" key="13">
    <source>
        <dbReference type="EMBL" id="NWD96046.1"/>
    </source>
</evidence>
<keyword evidence="7" id="KW-0677">Repeat</keyword>
<dbReference type="SMART" id="SM00369">
    <property type="entry name" value="LRR_TYP"/>
    <property type="match status" value="8"/>
</dbReference>
<feature type="compositionally biased region" description="Pro residues" evidence="11">
    <location>
        <begin position="1961"/>
        <end position="1972"/>
    </location>
</feature>
<accession>A0ABX2R091</accession>
<protein>
    <submittedName>
        <fullName evidence="13">Leucine-rich repeat domain-containing protein</fullName>
    </submittedName>
</protein>
<keyword evidence="10" id="KW-0325">Glycoprotein</keyword>
<sequence>MSPQPTALLQERLIPLRDLHHEVLTRTIPDWLGNASTPRRLALKNIAPAWPSHASAEHDATLKPLIRQAWITQNQLDSAMEKLQSPSDFAAPLLQQALKQRFGVERDVRTTYLRLYVPATITWFAVRAGAARAWTVSLLDAALHNFEASETADDAYEPHSTFITRPTASGHFETLPGVGTRISVADFTRLCRELDLGGQYSAYLERYLDLDNPVAKARLRQHFDASQTASLKVAMHMARIQGDLSEANFQRLQHLLNDPVDCYPLHCHSLSIMNSTLTGIVLFTAADLERARHTVPVIAYIPDDPQHPLKEYGSSVLFMQALTANLRQPAYQQFFSRFVNHDERGVFFADLGQRLANVTWHPHTRGDPRPSWRETPVDNPRLQFSVIPVRGSVLVHLFETKVSKLFNDARTQAVSTASADQKTRWERWSLFEKIGSALLQIAAMIAAPFVPPLGLLMLGYSAYQLLDDAFEGIIDWAEGLKLQAKEHLLAVAEQMIQLGLFVVGVPIAQGLLRKHLPAEIWQFFDRLTPVALPDGQARLWQPDLAPYARDVTLANGLRANALGLHPLGEEEILPLSGKHYAVTTDPATETHYLKHPTRPNAYRPKVTGNGQGTWVSELDHPLSWDSATLMRRLGHQVDGFTDVQLEQIRQVSGIDDSTLRKLYVNHETLPPLLADSLKRFRIDQNLNDLIHQLNSDDPAVQALADPHTQLLLLTNYGLWPRSKTLRLIDNSGRTRWEIPGSNGSAVFQIHESQLHNGDLLKTLLEALDESQRKAMLEEEFGQPVTSLLARTRVLRKKLGKLAQDKRWALFDSMYRGVERTNDTQLTTLIDASPGLPVSAAEALRAVATPSELRAIDQGRAPRRLIELASETLKEVRTSRAYEGLYLDSVDNPDTDRLALHTLPDLPGWPAGLRLEVRSETADGTLRDAIGEPAAATQRTLIYTADDHYVPTDNGVLFGETDFYTAVLQALPDSARNALGIHIAQGPTLRQAIARHALHPSHLRALLGEIPSGKPAYDPSTMRLRGGMQGYRPAVPGPHRAPTPHEQTQQLFPSLPPAHINNIVRSLESTEGGITTALTFLRNEYRQLDLDLRAWVTATPRLATDSEVRIGRQEFAYAKRNRQLWSDELRRAWRLETPLDTYFEHPTRNGHQLHLRVPISGNPPVLAARFSHISYLSLEGENGPLEIDEFLSHFPLLRHLNVRNIALGTLPPRLASMPRLNELVLSDCNITLTAQSQAALSNMNELVALDLFNNPLGRVPSVENMPGMHFLDLSSTGITELPAGVLQREHLATAVFRDNLIHTLPAELFELPVHTSHAFDLSGNPLSGPTLEQIKTYFQRTGSYWEASAAPVDVASTKALFPRFSNDDINRFVFGLPGNLERGRIELARLAQEYEHLGTELDDWADTEGLDESESNRRQAFKQELLAGWRREIKEDDYSSGHPPTYELDIHSPISGELPTLSARLNHVSTLNLRGDQSPLQLARLLESFPTLQALGIEHYSLGEIPESIFRLPTVKSLSLDHCDLRFSARAITALEGMTQLEQLNLSDNPLAQLPNFQAMTALTRIRLQNTGLGEIPASLLGNRERDLIDLSHNRITEIPSALLQHPASVTKAFDLSANPLSRTSLQALKRYCQRTGEHLRADALDADNARIAALYPTFINSEVNRFIFGLPGDLEAIPTEISRLENEYATLSADLTSWALNVPERHAVLDIPLDEHTRAEEQLARSAIKQQLEEGWRRETEIDELNGGEEVTHKLVLNTPILGELPTLSTRFEHVSMLELKGEETTTNVQGLVRAFPKLRTLLVEKYTLGDIPEVVFNLPRLTSLSLTQCSIRLSAEAAANLRDMRNLIYLDLSDNDLGRAPALDNMPKLEGLYLENCGLGELPAGVFTRPVLSTVDLSDNLISDIPDDILHMPSEWDAESDLSGNPLSEESLDNLRQYFRQSHNDLGVDQAAVDAEGRPVTPPPTPESTED</sequence>
<proteinExistence type="inferred from homology"/>
<keyword evidence="8" id="KW-1133">Transmembrane helix</keyword>
<comment type="similarity">
    <text evidence="2">Belongs to the RLP family.</text>
</comment>
<keyword evidence="5" id="KW-0812">Transmembrane</keyword>
<comment type="subcellular location">
    <subcellularLocation>
        <location evidence="1">Cell membrane</location>
        <topology evidence="1">Single-pass type I membrane protein</topology>
    </subcellularLocation>
</comment>
<evidence type="ECO:0000256" key="8">
    <source>
        <dbReference type="ARBA" id="ARBA00022989"/>
    </source>
</evidence>
<evidence type="ECO:0000256" key="5">
    <source>
        <dbReference type="ARBA" id="ARBA00022692"/>
    </source>
</evidence>
<evidence type="ECO:0000256" key="2">
    <source>
        <dbReference type="ARBA" id="ARBA00009592"/>
    </source>
</evidence>
<dbReference type="Gene3D" id="3.80.10.10">
    <property type="entry name" value="Ribonuclease Inhibitor"/>
    <property type="match status" value="3"/>
</dbReference>
<gene>
    <name evidence="13" type="ORF">HX871_16565</name>
</gene>
<dbReference type="InterPro" id="IPR046673">
    <property type="entry name" value="ToxA_N"/>
</dbReference>
<keyword evidence="4" id="KW-0433">Leucine-rich repeat</keyword>
<evidence type="ECO:0000256" key="10">
    <source>
        <dbReference type="ARBA" id="ARBA00023180"/>
    </source>
</evidence>
<dbReference type="EMBL" id="JACARY010000031">
    <property type="protein sequence ID" value="NWD96046.1"/>
    <property type="molecule type" value="Genomic_DNA"/>
</dbReference>
<feature type="domain" description="Dermonecrotic toxin N-terminal" evidence="12">
    <location>
        <begin position="81"/>
        <end position="341"/>
    </location>
</feature>
<evidence type="ECO:0000256" key="1">
    <source>
        <dbReference type="ARBA" id="ARBA00004251"/>
    </source>
</evidence>
<organism evidence="13 14">
    <name type="scientific">Pseudomonas reactans</name>
    <dbReference type="NCBI Taxonomy" id="117680"/>
    <lineage>
        <taxon>Bacteria</taxon>
        <taxon>Pseudomonadati</taxon>
        <taxon>Pseudomonadota</taxon>
        <taxon>Gammaproteobacteria</taxon>
        <taxon>Pseudomonadales</taxon>
        <taxon>Pseudomonadaceae</taxon>
        <taxon>Pseudomonas</taxon>
    </lineage>
</organism>
<evidence type="ECO:0000256" key="7">
    <source>
        <dbReference type="ARBA" id="ARBA00022737"/>
    </source>
</evidence>
<evidence type="ECO:0000256" key="6">
    <source>
        <dbReference type="ARBA" id="ARBA00022729"/>
    </source>
</evidence>
<evidence type="ECO:0000256" key="3">
    <source>
        <dbReference type="ARBA" id="ARBA00022475"/>
    </source>
</evidence>
<evidence type="ECO:0000256" key="9">
    <source>
        <dbReference type="ARBA" id="ARBA00023136"/>
    </source>
</evidence>
<dbReference type="InterPro" id="IPR003591">
    <property type="entry name" value="Leu-rich_rpt_typical-subtyp"/>
</dbReference>
<dbReference type="SUPFAM" id="SSF52058">
    <property type="entry name" value="L domain-like"/>
    <property type="match status" value="2"/>
</dbReference>
<name>A0ABX2R091_9PSED</name>
<evidence type="ECO:0000256" key="4">
    <source>
        <dbReference type="ARBA" id="ARBA00022614"/>
    </source>
</evidence>
<dbReference type="PANTHER" id="PTHR48063">
    <property type="entry name" value="LRR RECEPTOR-LIKE KINASE"/>
    <property type="match status" value="1"/>
</dbReference>
<feature type="region of interest" description="Disordered" evidence="11">
    <location>
        <begin position="1917"/>
        <end position="1972"/>
    </location>
</feature>
<keyword evidence="6" id="KW-0732">Signal</keyword>